<sequence length="502" mass="57448">MAWLTAILCATLLFLLLLLWLQPSTKGLPPGPKGLPLVGNLFDLLRYNPIEYFTLLSKEYGPIFSIQFGLRRVVVITSRHWMQQAFVRHADTFTNRPHGTVMHFIGGGKGVVMTEGQAWRDSRRLLTLVLKEFGVGSSKIEDYIGLELPEFIETLKKEVGKPIEIHPDLATSVLNIVWHMFAGERFKTGDPFLKWMVTSIERTANLINQGSFLNFVPLVQFIGTFLRPRAFQVLFSLVYRMMYFNGVIRQHRKQLDDPTKNMDLVFAFLREQKKIEEAHQAPGIFTDSQLRWLLSDLFVAGLDTSVSAMRWALLFIVKHPRVADKLRDEILQVVGHDRKPCLSDRETMPYMEAFISETLRYSVVVPIITHAPSHDANLGPYIIPAGTMVITNLHGALHDPNVWENPSEFRPERFLTPEGKFFKDENLVPFSIGRRSCVGESLARAEIFLFLTTILHTFELKPGVDPLPPLSYVDGLFLHPQPYKIILELQQPRHRPREPEKA</sequence>
<keyword evidence="5 7" id="KW-0408">Iron</keyword>
<dbReference type="InterPro" id="IPR017972">
    <property type="entry name" value="Cyt_P450_CS"/>
</dbReference>
<evidence type="ECO:0000256" key="5">
    <source>
        <dbReference type="ARBA" id="ARBA00023004"/>
    </source>
</evidence>
<accession>A0A8B7P374</accession>
<dbReference type="KEGG" id="hazt:108676836"/>
<evidence type="ECO:0000313" key="11">
    <source>
        <dbReference type="RefSeq" id="XP_018020472.1"/>
    </source>
</evidence>
<dbReference type="GO" id="GO:0005737">
    <property type="term" value="C:cytoplasm"/>
    <property type="evidence" value="ECO:0007669"/>
    <property type="project" value="TreeGrafter"/>
</dbReference>
<evidence type="ECO:0000256" key="7">
    <source>
        <dbReference type="PIRSR" id="PIRSR602401-1"/>
    </source>
</evidence>
<reference evidence="11" key="1">
    <citation type="submission" date="2025-08" db="UniProtKB">
        <authorList>
            <consortium name="RefSeq"/>
        </authorList>
    </citation>
    <scope>IDENTIFICATION</scope>
    <source>
        <tissue evidence="11">Whole organism</tissue>
    </source>
</reference>
<gene>
    <name evidence="11" type="primary">LOC108676836</name>
</gene>
<dbReference type="FunFam" id="1.10.630.10:FF:000036">
    <property type="entry name" value="CYtochrome P450 family"/>
    <property type="match status" value="1"/>
</dbReference>
<dbReference type="Gene3D" id="1.10.630.10">
    <property type="entry name" value="Cytochrome P450"/>
    <property type="match status" value="1"/>
</dbReference>
<dbReference type="Proteomes" id="UP000694843">
    <property type="component" value="Unplaced"/>
</dbReference>
<dbReference type="SUPFAM" id="SSF48264">
    <property type="entry name" value="Cytochrome P450"/>
    <property type="match status" value="1"/>
</dbReference>
<dbReference type="PROSITE" id="PS00086">
    <property type="entry name" value="CYTOCHROME_P450"/>
    <property type="match status" value="1"/>
</dbReference>
<evidence type="ECO:0000256" key="1">
    <source>
        <dbReference type="ARBA" id="ARBA00001971"/>
    </source>
</evidence>
<evidence type="ECO:0000256" key="3">
    <source>
        <dbReference type="ARBA" id="ARBA00022723"/>
    </source>
</evidence>
<keyword evidence="10" id="KW-1185">Reference proteome</keyword>
<feature type="binding site" description="axial binding residue" evidence="7">
    <location>
        <position position="437"/>
    </location>
    <ligand>
        <name>heme</name>
        <dbReference type="ChEBI" id="CHEBI:30413"/>
    </ligand>
    <ligandPart>
        <name>Fe</name>
        <dbReference type="ChEBI" id="CHEBI:18248"/>
    </ligandPart>
</feature>
<feature type="signal peptide" evidence="9">
    <location>
        <begin position="1"/>
        <end position="27"/>
    </location>
</feature>
<name>A0A8B7P374_HYAAZ</name>
<dbReference type="GeneID" id="108676836"/>
<dbReference type="PANTHER" id="PTHR24300:SF403">
    <property type="entry name" value="CYTOCHROME P450 306A1"/>
    <property type="match status" value="1"/>
</dbReference>
<organism evidence="10 11">
    <name type="scientific">Hyalella azteca</name>
    <name type="common">Amphipod</name>
    <dbReference type="NCBI Taxonomy" id="294128"/>
    <lineage>
        <taxon>Eukaryota</taxon>
        <taxon>Metazoa</taxon>
        <taxon>Ecdysozoa</taxon>
        <taxon>Arthropoda</taxon>
        <taxon>Crustacea</taxon>
        <taxon>Multicrustacea</taxon>
        <taxon>Malacostraca</taxon>
        <taxon>Eumalacostraca</taxon>
        <taxon>Peracarida</taxon>
        <taxon>Amphipoda</taxon>
        <taxon>Senticaudata</taxon>
        <taxon>Talitrida</taxon>
        <taxon>Talitroidea</taxon>
        <taxon>Hyalellidae</taxon>
        <taxon>Hyalella</taxon>
    </lineage>
</organism>
<dbReference type="InterPro" id="IPR001128">
    <property type="entry name" value="Cyt_P450"/>
</dbReference>
<dbReference type="GO" id="GO:0020037">
    <property type="term" value="F:heme binding"/>
    <property type="evidence" value="ECO:0007669"/>
    <property type="project" value="InterPro"/>
</dbReference>
<dbReference type="OrthoDB" id="1055148at2759"/>
<protein>
    <submittedName>
        <fullName evidence="11">Cytochrome P450 2C30</fullName>
    </submittedName>
</protein>
<dbReference type="PRINTS" id="PR00463">
    <property type="entry name" value="EP450I"/>
</dbReference>
<dbReference type="PANTHER" id="PTHR24300">
    <property type="entry name" value="CYTOCHROME P450 508A4-RELATED"/>
    <property type="match status" value="1"/>
</dbReference>
<keyword evidence="9" id="KW-0732">Signal</keyword>
<comment type="cofactor">
    <cofactor evidence="1 7">
        <name>heme</name>
        <dbReference type="ChEBI" id="CHEBI:30413"/>
    </cofactor>
</comment>
<evidence type="ECO:0000256" key="6">
    <source>
        <dbReference type="ARBA" id="ARBA00023033"/>
    </source>
</evidence>
<dbReference type="Pfam" id="PF00067">
    <property type="entry name" value="p450"/>
    <property type="match status" value="1"/>
</dbReference>
<dbReference type="GO" id="GO:0005506">
    <property type="term" value="F:iron ion binding"/>
    <property type="evidence" value="ECO:0007669"/>
    <property type="project" value="InterPro"/>
</dbReference>
<dbReference type="InterPro" id="IPR036396">
    <property type="entry name" value="Cyt_P450_sf"/>
</dbReference>
<evidence type="ECO:0000256" key="9">
    <source>
        <dbReference type="SAM" id="SignalP"/>
    </source>
</evidence>
<keyword evidence="4 8" id="KW-0560">Oxidoreductase</keyword>
<keyword evidence="7 8" id="KW-0349">Heme</keyword>
<evidence type="ECO:0000256" key="2">
    <source>
        <dbReference type="ARBA" id="ARBA00010617"/>
    </source>
</evidence>
<evidence type="ECO:0000256" key="8">
    <source>
        <dbReference type="RuleBase" id="RU000461"/>
    </source>
</evidence>
<dbReference type="InterPro" id="IPR050182">
    <property type="entry name" value="Cytochrome_P450_fam2"/>
</dbReference>
<keyword evidence="3 7" id="KW-0479">Metal-binding</keyword>
<dbReference type="GO" id="GO:0016712">
    <property type="term" value="F:oxidoreductase activity, acting on paired donors, with incorporation or reduction of molecular oxygen, reduced flavin or flavoprotein as one donor, and incorporation of one atom of oxygen"/>
    <property type="evidence" value="ECO:0007669"/>
    <property type="project" value="TreeGrafter"/>
</dbReference>
<comment type="similarity">
    <text evidence="2 8">Belongs to the cytochrome P450 family.</text>
</comment>
<feature type="chain" id="PRO_5034876022" evidence="9">
    <location>
        <begin position="28"/>
        <end position="502"/>
    </location>
</feature>
<dbReference type="AlphaFoldDB" id="A0A8B7P374"/>
<dbReference type="GO" id="GO:0006082">
    <property type="term" value="P:organic acid metabolic process"/>
    <property type="evidence" value="ECO:0007669"/>
    <property type="project" value="TreeGrafter"/>
</dbReference>
<dbReference type="InterPro" id="IPR002401">
    <property type="entry name" value="Cyt_P450_E_grp-I"/>
</dbReference>
<dbReference type="PRINTS" id="PR00385">
    <property type="entry name" value="P450"/>
</dbReference>
<dbReference type="GO" id="GO:0008395">
    <property type="term" value="F:steroid hydroxylase activity"/>
    <property type="evidence" value="ECO:0007669"/>
    <property type="project" value="TreeGrafter"/>
</dbReference>
<keyword evidence="6 8" id="KW-0503">Monooxygenase</keyword>
<proteinExistence type="inferred from homology"/>
<dbReference type="RefSeq" id="XP_018020472.1">
    <property type="nucleotide sequence ID" value="XM_018164983.2"/>
</dbReference>
<evidence type="ECO:0000313" key="10">
    <source>
        <dbReference type="Proteomes" id="UP000694843"/>
    </source>
</evidence>
<dbReference type="GO" id="GO:0006805">
    <property type="term" value="P:xenobiotic metabolic process"/>
    <property type="evidence" value="ECO:0007669"/>
    <property type="project" value="TreeGrafter"/>
</dbReference>
<evidence type="ECO:0000256" key="4">
    <source>
        <dbReference type="ARBA" id="ARBA00023002"/>
    </source>
</evidence>